<feature type="region of interest" description="Disordered" evidence="1">
    <location>
        <begin position="1"/>
        <end position="24"/>
    </location>
</feature>
<name>A0ABS7VKW2_9HYPH</name>
<feature type="domain" description="Phasin" evidence="2">
    <location>
        <begin position="70"/>
        <end position="157"/>
    </location>
</feature>
<organism evidence="3 4">
    <name type="scientific">Microvirga puerhi</name>
    <dbReference type="NCBI Taxonomy" id="2876078"/>
    <lineage>
        <taxon>Bacteria</taxon>
        <taxon>Pseudomonadati</taxon>
        <taxon>Pseudomonadota</taxon>
        <taxon>Alphaproteobacteria</taxon>
        <taxon>Hyphomicrobiales</taxon>
        <taxon>Methylobacteriaceae</taxon>
        <taxon>Microvirga</taxon>
    </lineage>
</organism>
<proteinExistence type="predicted"/>
<evidence type="ECO:0000259" key="2">
    <source>
        <dbReference type="Pfam" id="PF09361"/>
    </source>
</evidence>
<keyword evidence="4" id="KW-1185">Reference proteome</keyword>
<dbReference type="InterPro" id="IPR018968">
    <property type="entry name" value="Phasin"/>
</dbReference>
<accession>A0ABS7VKW2</accession>
<protein>
    <submittedName>
        <fullName evidence="3">Phasin family protein</fullName>
    </submittedName>
</protein>
<evidence type="ECO:0000313" key="4">
    <source>
        <dbReference type="Proteomes" id="UP000704176"/>
    </source>
</evidence>
<dbReference type="Pfam" id="PF09361">
    <property type="entry name" value="Phasin_2"/>
    <property type="match status" value="1"/>
</dbReference>
<comment type="caution">
    <text evidence="3">The sequence shown here is derived from an EMBL/GenBank/DDBJ whole genome shotgun (WGS) entry which is preliminary data.</text>
</comment>
<gene>
    <name evidence="3" type="ORF">K9B37_07700</name>
</gene>
<sequence>MAEAKKTGTTRARKQASAPKIGPELALESVQSVVAPDTPPSPPSAAIKAPMAEPMQFSRFGADRADAVRQALSQAALATANGALEINDKIIAAVQSQSDAAIDLWRTTFNTPHLTDALRLHANGTRQAYETASAQWQDIAEATARWFHKSMEPLQAAMADRAR</sequence>
<evidence type="ECO:0000256" key="1">
    <source>
        <dbReference type="SAM" id="MobiDB-lite"/>
    </source>
</evidence>
<dbReference type="Proteomes" id="UP000704176">
    <property type="component" value="Unassembled WGS sequence"/>
</dbReference>
<reference evidence="3 4" key="1">
    <citation type="submission" date="2021-09" db="EMBL/GenBank/DDBJ databases">
        <title>The complete genome sequence of a new microorganism.</title>
        <authorList>
            <person name="Zi Z."/>
        </authorList>
    </citation>
    <scope>NUCLEOTIDE SEQUENCE [LARGE SCALE GENOMIC DNA]</scope>
    <source>
        <strain evidence="3 4">WGZ8</strain>
    </source>
</reference>
<dbReference type="RefSeq" id="WP_224312480.1">
    <property type="nucleotide sequence ID" value="NZ_JAIRBM010000004.1"/>
</dbReference>
<evidence type="ECO:0000313" key="3">
    <source>
        <dbReference type="EMBL" id="MBZ6076174.1"/>
    </source>
</evidence>
<dbReference type="EMBL" id="JAIRBM010000004">
    <property type="protein sequence ID" value="MBZ6076174.1"/>
    <property type="molecule type" value="Genomic_DNA"/>
</dbReference>